<name>A0A4R5V125_9BACT</name>
<keyword evidence="1" id="KW-0732">Signal</keyword>
<gene>
    <name evidence="2" type="ORF">E1898_08085</name>
</gene>
<feature type="chain" id="PRO_5020296514" description="Lipocalin-like domain-containing protein" evidence="1">
    <location>
        <begin position="22"/>
        <end position="159"/>
    </location>
</feature>
<reference evidence="2 3" key="1">
    <citation type="submission" date="2019-03" db="EMBL/GenBank/DDBJ databases">
        <title>Algoriphagus aquimaris sp. nov., isolated form marine sediment in Pohang, Korea.</title>
        <authorList>
            <person name="Kim J."/>
            <person name="Yoon S.-H."/>
            <person name="Lee S.-S."/>
        </authorList>
    </citation>
    <scope>NUCLEOTIDE SEQUENCE [LARGE SCALE GENOMIC DNA]</scope>
    <source>
        <strain evidence="2 3">F21</strain>
    </source>
</reference>
<evidence type="ECO:0000256" key="1">
    <source>
        <dbReference type="SAM" id="SignalP"/>
    </source>
</evidence>
<dbReference type="EMBL" id="SMUW01000032">
    <property type="protein sequence ID" value="TDK45442.1"/>
    <property type="molecule type" value="Genomic_DNA"/>
</dbReference>
<organism evidence="2 3">
    <name type="scientific">Algoriphagus formosus</name>
    <dbReference type="NCBI Taxonomy" id="2007308"/>
    <lineage>
        <taxon>Bacteria</taxon>
        <taxon>Pseudomonadati</taxon>
        <taxon>Bacteroidota</taxon>
        <taxon>Cytophagia</taxon>
        <taxon>Cytophagales</taxon>
        <taxon>Cyclobacteriaceae</taxon>
        <taxon>Algoriphagus</taxon>
    </lineage>
</organism>
<sequence>MKLFRSLLMIVVISLSISCSQEDMEEVLVKEGPFKISELAGNWEATKAQYSVSSLSVDVVENGGTVSMSVQTNGRFTLTVDPIDREAYNVSGEMFWEEWQQTFRFAIRWDKSPEVYEIYAHTYDGGTFSLNGGEGSGEYDFNNDGDFEECTVHFIFSLS</sequence>
<proteinExistence type="predicted"/>
<dbReference type="RefSeq" id="WP_133390506.1">
    <property type="nucleotide sequence ID" value="NZ_SMUW01000032.1"/>
</dbReference>
<dbReference type="AlphaFoldDB" id="A0A4R5V125"/>
<evidence type="ECO:0000313" key="3">
    <source>
        <dbReference type="Proteomes" id="UP000295438"/>
    </source>
</evidence>
<protein>
    <recommendedName>
        <fullName evidence="4">Lipocalin-like domain-containing protein</fullName>
    </recommendedName>
</protein>
<evidence type="ECO:0000313" key="2">
    <source>
        <dbReference type="EMBL" id="TDK45442.1"/>
    </source>
</evidence>
<comment type="caution">
    <text evidence="2">The sequence shown here is derived from an EMBL/GenBank/DDBJ whole genome shotgun (WGS) entry which is preliminary data.</text>
</comment>
<accession>A0A4R5V125</accession>
<feature type="signal peptide" evidence="1">
    <location>
        <begin position="1"/>
        <end position="21"/>
    </location>
</feature>
<dbReference type="PROSITE" id="PS51257">
    <property type="entry name" value="PROKAR_LIPOPROTEIN"/>
    <property type="match status" value="1"/>
</dbReference>
<dbReference type="Proteomes" id="UP000295438">
    <property type="component" value="Unassembled WGS sequence"/>
</dbReference>
<keyword evidence="3" id="KW-1185">Reference proteome</keyword>
<evidence type="ECO:0008006" key="4">
    <source>
        <dbReference type="Google" id="ProtNLM"/>
    </source>
</evidence>